<dbReference type="EMBL" id="CADEAL010000815">
    <property type="protein sequence ID" value="CAB1425571.1"/>
    <property type="molecule type" value="Genomic_DNA"/>
</dbReference>
<reference evidence="2" key="1">
    <citation type="submission" date="2020-03" db="EMBL/GenBank/DDBJ databases">
        <authorList>
            <person name="Weist P."/>
        </authorList>
    </citation>
    <scope>NUCLEOTIDE SEQUENCE</scope>
</reference>
<sequence length="142" mass="15082">MFLLMNDRTWVIELVLLAQCQVDRINPGIVSAAAEEVVCGSLNRGENIPAPPSSSSSSPPPPPPSHHIVQTHHVNSCQQHVRVCVSHFNPVTSSPLKPPIPPPLSPSTPCPIHPSISASLSPPCTPSQCKHSSALRGQSTDE</sequence>
<name>A0A9N7U6Q2_PLEPL</name>
<gene>
    <name evidence="2" type="ORF">PLEPLA_LOCUS13503</name>
</gene>
<evidence type="ECO:0000256" key="1">
    <source>
        <dbReference type="SAM" id="MobiDB-lite"/>
    </source>
</evidence>
<protein>
    <submittedName>
        <fullName evidence="2">Uncharacterized protein</fullName>
    </submittedName>
</protein>
<feature type="compositionally biased region" description="Polar residues" evidence="1">
    <location>
        <begin position="116"/>
        <end position="142"/>
    </location>
</feature>
<keyword evidence="3" id="KW-1185">Reference proteome</keyword>
<proteinExistence type="predicted"/>
<organism evidence="2 3">
    <name type="scientific">Pleuronectes platessa</name>
    <name type="common">European plaice</name>
    <dbReference type="NCBI Taxonomy" id="8262"/>
    <lineage>
        <taxon>Eukaryota</taxon>
        <taxon>Metazoa</taxon>
        <taxon>Chordata</taxon>
        <taxon>Craniata</taxon>
        <taxon>Vertebrata</taxon>
        <taxon>Euteleostomi</taxon>
        <taxon>Actinopterygii</taxon>
        <taxon>Neopterygii</taxon>
        <taxon>Teleostei</taxon>
        <taxon>Neoteleostei</taxon>
        <taxon>Acanthomorphata</taxon>
        <taxon>Carangaria</taxon>
        <taxon>Pleuronectiformes</taxon>
        <taxon>Pleuronectoidei</taxon>
        <taxon>Pleuronectidae</taxon>
        <taxon>Pleuronectes</taxon>
    </lineage>
</organism>
<accession>A0A9N7U6Q2</accession>
<feature type="region of interest" description="Disordered" evidence="1">
    <location>
        <begin position="93"/>
        <end position="142"/>
    </location>
</feature>
<feature type="compositionally biased region" description="Pro residues" evidence="1">
    <location>
        <begin position="96"/>
        <end position="112"/>
    </location>
</feature>
<feature type="region of interest" description="Disordered" evidence="1">
    <location>
        <begin position="43"/>
        <end position="69"/>
    </location>
</feature>
<dbReference type="AlphaFoldDB" id="A0A9N7U6Q2"/>
<dbReference type="Proteomes" id="UP001153269">
    <property type="component" value="Unassembled WGS sequence"/>
</dbReference>
<evidence type="ECO:0000313" key="2">
    <source>
        <dbReference type="EMBL" id="CAB1425571.1"/>
    </source>
</evidence>
<comment type="caution">
    <text evidence="2">The sequence shown here is derived from an EMBL/GenBank/DDBJ whole genome shotgun (WGS) entry which is preliminary data.</text>
</comment>
<evidence type="ECO:0000313" key="3">
    <source>
        <dbReference type="Proteomes" id="UP001153269"/>
    </source>
</evidence>